<dbReference type="EMBL" id="BPLQ01003756">
    <property type="protein sequence ID" value="GIY02852.1"/>
    <property type="molecule type" value="Genomic_DNA"/>
</dbReference>
<sequence>MELIQEQLTKHEYTNEPQENNTNMQNIFQAPNEKHHVQDVANLDSDVKYMSTVTDVGLWTNLSQNDVSYWVEKGPSQVQCHHGTFLNSKREYKNQSRFCTKAIF</sequence>
<evidence type="ECO:0000256" key="1">
    <source>
        <dbReference type="SAM" id="MobiDB-lite"/>
    </source>
</evidence>
<protein>
    <submittedName>
        <fullName evidence="2">Uncharacterized protein</fullName>
    </submittedName>
</protein>
<dbReference type="AlphaFoldDB" id="A0AAV4Q3S5"/>
<accession>A0AAV4Q3S5</accession>
<gene>
    <name evidence="2" type="ORF">CDAR_316911</name>
</gene>
<feature type="region of interest" description="Disordered" evidence="1">
    <location>
        <begin position="1"/>
        <end position="20"/>
    </location>
</feature>
<evidence type="ECO:0000313" key="2">
    <source>
        <dbReference type="EMBL" id="GIY02852.1"/>
    </source>
</evidence>
<dbReference type="Proteomes" id="UP001054837">
    <property type="component" value="Unassembled WGS sequence"/>
</dbReference>
<proteinExistence type="predicted"/>
<keyword evidence="3" id="KW-1185">Reference proteome</keyword>
<reference evidence="2 3" key="1">
    <citation type="submission" date="2021-06" db="EMBL/GenBank/DDBJ databases">
        <title>Caerostris darwini draft genome.</title>
        <authorList>
            <person name="Kono N."/>
            <person name="Arakawa K."/>
        </authorList>
    </citation>
    <scope>NUCLEOTIDE SEQUENCE [LARGE SCALE GENOMIC DNA]</scope>
</reference>
<organism evidence="2 3">
    <name type="scientific">Caerostris darwini</name>
    <dbReference type="NCBI Taxonomy" id="1538125"/>
    <lineage>
        <taxon>Eukaryota</taxon>
        <taxon>Metazoa</taxon>
        <taxon>Ecdysozoa</taxon>
        <taxon>Arthropoda</taxon>
        <taxon>Chelicerata</taxon>
        <taxon>Arachnida</taxon>
        <taxon>Araneae</taxon>
        <taxon>Araneomorphae</taxon>
        <taxon>Entelegynae</taxon>
        <taxon>Araneoidea</taxon>
        <taxon>Araneidae</taxon>
        <taxon>Caerostris</taxon>
    </lineage>
</organism>
<name>A0AAV4Q3S5_9ARAC</name>
<evidence type="ECO:0000313" key="3">
    <source>
        <dbReference type="Proteomes" id="UP001054837"/>
    </source>
</evidence>
<comment type="caution">
    <text evidence="2">The sequence shown here is derived from an EMBL/GenBank/DDBJ whole genome shotgun (WGS) entry which is preliminary data.</text>
</comment>